<dbReference type="InterPro" id="IPR015943">
    <property type="entry name" value="WD40/YVTN_repeat-like_dom_sf"/>
</dbReference>
<keyword evidence="2" id="KW-0507">mRNA processing</keyword>
<evidence type="ECO:0000256" key="5">
    <source>
        <dbReference type="ARBA" id="ARBA00023242"/>
    </source>
</evidence>
<keyword evidence="5" id="KW-0539">Nucleus</keyword>
<dbReference type="InterPro" id="IPR058543">
    <property type="entry name" value="Beta-prop_RSE1/DDB1/CPSF1_2nd"/>
</dbReference>
<dbReference type="FunFam" id="2.130.10.10:FF:001143">
    <property type="entry name" value="Pre-mRNA-splicing factor rse-1, putative"/>
    <property type="match status" value="1"/>
</dbReference>
<protein>
    <submittedName>
        <fullName evidence="11">Pre-mRNA-splicing factor RSE1</fullName>
    </submittedName>
</protein>
<dbReference type="InterPro" id="IPR018846">
    <property type="entry name" value="Beta-prop_RSE1/DDB1/CPSF1_1st"/>
</dbReference>
<dbReference type="OrthoDB" id="436637at2759"/>
<dbReference type="EMBL" id="JACAZI010000034">
    <property type="protein sequence ID" value="KAF7328928.1"/>
    <property type="molecule type" value="Genomic_DNA"/>
</dbReference>
<evidence type="ECO:0000259" key="10">
    <source>
        <dbReference type="Pfam" id="PF23726"/>
    </source>
</evidence>
<evidence type="ECO:0000259" key="9">
    <source>
        <dbReference type="Pfam" id="PF10433"/>
    </source>
</evidence>
<keyword evidence="3" id="KW-0747">Spliceosome</keyword>
<dbReference type="AlphaFoldDB" id="A0A8H6WUM5"/>
<dbReference type="Gene3D" id="2.130.10.10">
    <property type="entry name" value="YVTN repeat-like/Quinoprotein amine dehydrogenase"/>
    <property type="match status" value="3"/>
</dbReference>
<dbReference type="GO" id="GO:0005681">
    <property type="term" value="C:spliceosomal complex"/>
    <property type="evidence" value="ECO:0007669"/>
    <property type="project" value="UniProtKB-KW"/>
</dbReference>
<evidence type="ECO:0000256" key="7">
    <source>
        <dbReference type="SAM" id="MobiDB-lite"/>
    </source>
</evidence>
<proteinExistence type="inferred from homology"/>
<evidence type="ECO:0000256" key="1">
    <source>
        <dbReference type="ARBA" id="ARBA00004123"/>
    </source>
</evidence>
<dbReference type="GO" id="GO:0006397">
    <property type="term" value="P:mRNA processing"/>
    <property type="evidence" value="ECO:0007669"/>
    <property type="project" value="UniProtKB-KW"/>
</dbReference>
<dbReference type="SUPFAM" id="SSF50978">
    <property type="entry name" value="WD40 repeat-like"/>
    <property type="match status" value="1"/>
</dbReference>
<evidence type="ECO:0000256" key="6">
    <source>
        <dbReference type="ARBA" id="ARBA00038266"/>
    </source>
</evidence>
<dbReference type="InterPro" id="IPR004871">
    <property type="entry name" value="RSE1/DDB1/CPSF1_C"/>
</dbReference>
<dbReference type="GO" id="GO:0003676">
    <property type="term" value="F:nucleic acid binding"/>
    <property type="evidence" value="ECO:0007669"/>
    <property type="project" value="InterPro"/>
</dbReference>
<accession>A0A8H6WUM5</accession>
<name>A0A8H6WUM5_9AGAR</name>
<evidence type="ECO:0000259" key="8">
    <source>
        <dbReference type="Pfam" id="PF03178"/>
    </source>
</evidence>
<organism evidence="11 12">
    <name type="scientific">Mycena venus</name>
    <dbReference type="NCBI Taxonomy" id="2733690"/>
    <lineage>
        <taxon>Eukaryota</taxon>
        <taxon>Fungi</taxon>
        <taxon>Dikarya</taxon>
        <taxon>Basidiomycota</taxon>
        <taxon>Agaricomycotina</taxon>
        <taxon>Agaricomycetes</taxon>
        <taxon>Agaricomycetidae</taxon>
        <taxon>Agaricales</taxon>
        <taxon>Marasmiineae</taxon>
        <taxon>Mycenaceae</taxon>
        <taxon>Mycena</taxon>
    </lineage>
</organism>
<feature type="domain" description="RSE1/DDB1/CPSF1 C-terminal" evidence="8">
    <location>
        <begin position="808"/>
        <end position="998"/>
    </location>
</feature>
<feature type="domain" description="RSE1/DDB1/CPSF1 second beta-propeller" evidence="10">
    <location>
        <begin position="589"/>
        <end position="651"/>
    </location>
</feature>
<dbReference type="Pfam" id="PF10433">
    <property type="entry name" value="Beta-prop_RSE1_1st"/>
    <property type="match status" value="2"/>
</dbReference>
<dbReference type="GO" id="GO:0008380">
    <property type="term" value="P:RNA splicing"/>
    <property type="evidence" value="ECO:0007669"/>
    <property type="project" value="UniProtKB-KW"/>
</dbReference>
<comment type="similarity">
    <text evidence="6">Belongs to the RSE1 family.</text>
</comment>
<sequence length="999" mass="108757">MSSSLVEPRSKFLRVDAQTGKISSICSADVFASIRSIATARLQGNTKDYIVVGSDSGRLAVLEYSEATSSFVKLNHETFGKSGTRRIVPGQFLAVDPKGRSVMIAAIEKSKLVYTLNRDTNANITISSPLEAHSPGTIVHHIVGLDVGFDNPMFAALEVDYTEADRDPTGSAAKNAKKMLTLYELDLGLNHVVRKSSEPTDPRANLLVQVPGGTGPSGILICCEDAIIYQPMNRGAPTPGPDSPSPGSLRVRPRPSGLGDLYKATLDFSDGVVHALKVKYFDTVSVSSSLCILKAGFLFVASEFGNHLGPQKAESPQILAACGRGFRSKLRILRHGLEVEDIVSCDVRSSPNGLWVIKRDEKASYVILSFANATLVFSIGEALVEVQDTAFLTFVPSLAVQQLDFGADSGVQVHPAEVRHILVTGEICEWAAPTGTTIVAAATNQRQIVVALDSAEIVYFELDLNGQLNEYQERRAMGSAILALGLAEVAEGQQRTPYLAVGCEDQTLRIFSLDPERTLDILSLQALSAVPSSALLKILEAWRMARTLSISACRMVFWCRRLLTQALGIWLIAGLGSSACAQFDYLVSSSEGARAMLTLSSRPWMNYTYNKQTRFTPLIYDEVQYACRFPHDLCSNGFAGIVGSELRIFRLPKIEEQLSQRSIPSSHTPRQIVSHPQSGLVYIAEGDHRAMGDAEISNSSGQLSGDDYIAVFGRSSAPAGKWSSCIRVVDPMKKPLYETTLAVHPLSENEAAFSVAIVPFAALNGELMLVVGTATDVFTADGGLDLYHVVRFSFLRWTKLFFNFSTWRLLAGIGKALQIYDIGKQKLLRKAENHSFATTIVTLNVQGSRIVVGDMQQSLLFVAYKEAPESRLIVVADDTQTRWTACSTMLEYTTAVAGDRFGNIFVNRLDSVVSDEVDRDFTGDDIMREKSQLNGAPHKTQMVAHFHVGDLVTCVHKVALVAGVREVILYTGLHGTMGVLVPLVAEQDVEFLSGLEQLI</sequence>
<dbReference type="Pfam" id="PF23726">
    <property type="entry name" value="Beta-prop_RSE1_2nd"/>
    <property type="match status" value="2"/>
</dbReference>
<comment type="subcellular location">
    <subcellularLocation>
        <location evidence="1">Nucleus</location>
    </subcellularLocation>
</comment>
<evidence type="ECO:0000256" key="2">
    <source>
        <dbReference type="ARBA" id="ARBA00022664"/>
    </source>
</evidence>
<reference evidence="11" key="1">
    <citation type="submission" date="2020-05" db="EMBL/GenBank/DDBJ databases">
        <title>Mycena genomes resolve the evolution of fungal bioluminescence.</title>
        <authorList>
            <person name="Tsai I.J."/>
        </authorList>
    </citation>
    <scope>NUCLEOTIDE SEQUENCE</scope>
    <source>
        <strain evidence="11">CCC161011</strain>
    </source>
</reference>
<dbReference type="PANTHER" id="PTHR10644">
    <property type="entry name" value="DNA REPAIR/RNA PROCESSING CPSF FAMILY"/>
    <property type="match status" value="1"/>
</dbReference>
<feature type="domain" description="RSE1/DDB1/CPSF1 second beta-propeller" evidence="10">
    <location>
        <begin position="341"/>
        <end position="537"/>
    </location>
</feature>
<evidence type="ECO:0000256" key="3">
    <source>
        <dbReference type="ARBA" id="ARBA00022728"/>
    </source>
</evidence>
<feature type="domain" description="RSE1/DDB1/CPSF1 first beta-propeller" evidence="9">
    <location>
        <begin position="258"/>
        <end position="307"/>
    </location>
</feature>
<keyword evidence="4" id="KW-0508">mRNA splicing</keyword>
<dbReference type="Proteomes" id="UP000620124">
    <property type="component" value="Unassembled WGS sequence"/>
</dbReference>
<dbReference type="InterPro" id="IPR050358">
    <property type="entry name" value="RSE1/DDB1/CFT1"/>
</dbReference>
<dbReference type="InterPro" id="IPR036322">
    <property type="entry name" value="WD40_repeat_dom_sf"/>
</dbReference>
<evidence type="ECO:0000313" key="12">
    <source>
        <dbReference type="Proteomes" id="UP000620124"/>
    </source>
</evidence>
<comment type="caution">
    <text evidence="11">The sequence shown here is derived from an EMBL/GenBank/DDBJ whole genome shotgun (WGS) entry which is preliminary data.</text>
</comment>
<feature type="region of interest" description="Disordered" evidence="7">
    <location>
        <begin position="233"/>
        <end position="254"/>
    </location>
</feature>
<evidence type="ECO:0000256" key="4">
    <source>
        <dbReference type="ARBA" id="ARBA00023187"/>
    </source>
</evidence>
<dbReference type="Pfam" id="PF03178">
    <property type="entry name" value="CPSF_A"/>
    <property type="match status" value="1"/>
</dbReference>
<evidence type="ECO:0000313" key="11">
    <source>
        <dbReference type="EMBL" id="KAF7328928.1"/>
    </source>
</evidence>
<keyword evidence="12" id="KW-1185">Reference proteome</keyword>
<feature type="domain" description="RSE1/DDB1/CPSF1 first beta-propeller" evidence="9">
    <location>
        <begin position="12"/>
        <end position="235"/>
    </location>
</feature>
<gene>
    <name evidence="11" type="ORF">MVEN_02522700</name>
</gene>